<gene>
    <name evidence="3" type="ORF">CEPIT_LOCUS34114</name>
</gene>
<keyword evidence="2" id="KW-1133">Transmembrane helix</keyword>
<feature type="non-terminal residue" evidence="3">
    <location>
        <position position="132"/>
    </location>
</feature>
<keyword evidence="4" id="KW-1185">Reference proteome</keyword>
<keyword evidence="2" id="KW-0812">Transmembrane</keyword>
<evidence type="ECO:0000313" key="4">
    <source>
        <dbReference type="Proteomes" id="UP001152523"/>
    </source>
</evidence>
<dbReference type="EMBL" id="CAMAPF010000984">
    <property type="protein sequence ID" value="CAH9134916.1"/>
    <property type="molecule type" value="Genomic_DNA"/>
</dbReference>
<comment type="caution">
    <text evidence="3">The sequence shown here is derived from an EMBL/GenBank/DDBJ whole genome shotgun (WGS) entry which is preliminary data.</text>
</comment>
<accession>A0AAV0FHF9</accession>
<name>A0AAV0FHF9_9ASTE</name>
<protein>
    <submittedName>
        <fullName evidence="3">Uncharacterized protein</fullName>
    </submittedName>
</protein>
<feature type="compositionally biased region" description="Low complexity" evidence="1">
    <location>
        <begin position="105"/>
        <end position="123"/>
    </location>
</feature>
<reference evidence="3" key="1">
    <citation type="submission" date="2022-07" db="EMBL/GenBank/DDBJ databases">
        <authorList>
            <person name="Macas J."/>
            <person name="Novak P."/>
            <person name="Neumann P."/>
        </authorList>
    </citation>
    <scope>NUCLEOTIDE SEQUENCE</scope>
</reference>
<keyword evidence="2" id="KW-0472">Membrane</keyword>
<evidence type="ECO:0000256" key="1">
    <source>
        <dbReference type="SAM" id="MobiDB-lite"/>
    </source>
</evidence>
<evidence type="ECO:0000313" key="3">
    <source>
        <dbReference type="EMBL" id="CAH9134916.1"/>
    </source>
</evidence>
<dbReference type="Proteomes" id="UP001152523">
    <property type="component" value="Unassembled WGS sequence"/>
</dbReference>
<proteinExistence type="predicted"/>
<feature type="region of interest" description="Disordered" evidence="1">
    <location>
        <begin position="100"/>
        <end position="132"/>
    </location>
</feature>
<evidence type="ECO:0000256" key="2">
    <source>
        <dbReference type="SAM" id="Phobius"/>
    </source>
</evidence>
<feature type="transmembrane region" description="Helical" evidence="2">
    <location>
        <begin position="55"/>
        <end position="77"/>
    </location>
</feature>
<organism evidence="3 4">
    <name type="scientific">Cuscuta epithymum</name>
    <dbReference type="NCBI Taxonomy" id="186058"/>
    <lineage>
        <taxon>Eukaryota</taxon>
        <taxon>Viridiplantae</taxon>
        <taxon>Streptophyta</taxon>
        <taxon>Embryophyta</taxon>
        <taxon>Tracheophyta</taxon>
        <taxon>Spermatophyta</taxon>
        <taxon>Magnoliopsida</taxon>
        <taxon>eudicotyledons</taxon>
        <taxon>Gunneridae</taxon>
        <taxon>Pentapetalae</taxon>
        <taxon>asterids</taxon>
        <taxon>lamiids</taxon>
        <taxon>Solanales</taxon>
        <taxon>Convolvulaceae</taxon>
        <taxon>Cuscuteae</taxon>
        <taxon>Cuscuta</taxon>
        <taxon>Cuscuta subgen. Cuscuta</taxon>
    </lineage>
</organism>
<dbReference type="AlphaFoldDB" id="A0AAV0FHF9"/>
<sequence length="132" mass="14896">MEVLVHRSVTNFRFYPPYNYYSELIFQTYLFPLSDFLPHVLVSPLPSSRSHLSPFLFLISPLASFSHCFISIELLSFPSLADNKRFRRLISPHLRPTACDGKGKLSSSSFFLSSSSTPSSSISEAIKTLKNS</sequence>